<dbReference type="KEGG" id="ccah:DWG20_08545"/>
<protein>
    <recommendedName>
        <fullName evidence="5">DUF4148 domain-containing protein</fullName>
    </recommendedName>
</protein>
<reference evidence="3 4" key="1">
    <citation type="submission" date="2018-07" db="EMBL/GenBank/DDBJ databases">
        <title>Crenobacter cavernae sp. nov., isolated from a karst cave.</title>
        <authorList>
            <person name="Zhu H."/>
        </authorList>
    </citation>
    <scope>NUCLEOTIDE SEQUENCE [LARGE SCALE GENOMIC DNA]</scope>
    <source>
        <strain evidence="3 4">K1W11S-77</strain>
    </source>
</reference>
<proteinExistence type="predicted"/>
<organism evidence="3 4">
    <name type="scientific">Crenobacter cavernae</name>
    <dbReference type="NCBI Taxonomy" id="2290923"/>
    <lineage>
        <taxon>Bacteria</taxon>
        <taxon>Pseudomonadati</taxon>
        <taxon>Pseudomonadota</taxon>
        <taxon>Betaproteobacteria</taxon>
        <taxon>Neisseriales</taxon>
        <taxon>Neisseriaceae</taxon>
        <taxon>Crenobacter</taxon>
    </lineage>
</organism>
<evidence type="ECO:0000313" key="4">
    <source>
        <dbReference type="Proteomes" id="UP000254537"/>
    </source>
</evidence>
<keyword evidence="2" id="KW-0732">Signal</keyword>
<evidence type="ECO:0000256" key="1">
    <source>
        <dbReference type="SAM" id="MobiDB-lite"/>
    </source>
</evidence>
<accession>A0A345Y6C6</accession>
<evidence type="ECO:0008006" key="5">
    <source>
        <dbReference type="Google" id="ProtNLM"/>
    </source>
</evidence>
<dbReference type="Proteomes" id="UP000254537">
    <property type="component" value="Chromosome"/>
</dbReference>
<feature type="signal peptide" evidence="2">
    <location>
        <begin position="1"/>
        <end position="25"/>
    </location>
</feature>
<name>A0A345Y6C6_9NEIS</name>
<dbReference type="EMBL" id="CP031337">
    <property type="protein sequence ID" value="AXK39478.1"/>
    <property type="molecule type" value="Genomic_DNA"/>
</dbReference>
<evidence type="ECO:0000313" key="3">
    <source>
        <dbReference type="EMBL" id="AXK39478.1"/>
    </source>
</evidence>
<sequence length="148" mass="14857">MLTIRSITTRTALLIGLGIGLPAQAWSGPGSNDDQEILISRPVDPRPAYRPDLPKSPHTTGMEVSQEEVINEALAGVRAFKDESMLSGQIVPPFASGGGSLVGSADAVTGSMAASGLIGGNGGGSGGATAGVGQTIDRAFSPLSGLNR</sequence>
<feature type="chain" id="PRO_5016947976" description="DUF4148 domain-containing protein" evidence="2">
    <location>
        <begin position="26"/>
        <end position="148"/>
    </location>
</feature>
<evidence type="ECO:0000256" key="2">
    <source>
        <dbReference type="SAM" id="SignalP"/>
    </source>
</evidence>
<dbReference type="RefSeq" id="WP_115433410.1">
    <property type="nucleotide sequence ID" value="NZ_CP031337.1"/>
</dbReference>
<feature type="region of interest" description="Disordered" evidence="1">
    <location>
        <begin position="42"/>
        <end position="64"/>
    </location>
</feature>
<dbReference type="AlphaFoldDB" id="A0A345Y6C6"/>
<feature type="compositionally biased region" description="Basic and acidic residues" evidence="1">
    <location>
        <begin position="43"/>
        <end position="55"/>
    </location>
</feature>
<gene>
    <name evidence="3" type="ORF">DWG20_08545</name>
</gene>